<dbReference type="Proteomes" id="UP001138997">
    <property type="component" value="Unassembled WGS sequence"/>
</dbReference>
<protein>
    <submittedName>
        <fullName evidence="6">Aldehyde dehydrogenase family protein</fullName>
    </submittedName>
</protein>
<dbReference type="SUPFAM" id="SSF53720">
    <property type="entry name" value="ALDH-like"/>
    <property type="match status" value="1"/>
</dbReference>
<proteinExistence type="inferred from homology"/>
<comment type="caution">
    <text evidence="6">The sequence shown here is derived from an EMBL/GenBank/DDBJ whole genome shotgun (WGS) entry which is preliminary data.</text>
</comment>
<gene>
    <name evidence="6" type="ORF">LR394_33000</name>
</gene>
<dbReference type="EMBL" id="JAJOMB010000024">
    <property type="protein sequence ID" value="MCD5315725.1"/>
    <property type="molecule type" value="Genomic_DNA"/>
</dbReference>
<dbReference type="Gene3D" id="3.40.309.10">
    <property type="entry name" value="Aldehyde Dehydrogenase, Chain A, domain 2"/>
    <property type="match status" value="1"/>
</dbReference>
<dbReference type="InterPro" id="IPR015590">
    <property type="entry name" value="Aldehyde_DH_dom"/>
</dbReference>
<dbReference type="PANTHER" id="PTHR11699">
    <property type="entry name" value="ALDEHYDE DEHYDROGENASE-RELATED"/>
    <property type="match status" value="1"/>
</dbReference>
<evidence type="ECO:0000313" key="7">
    <source>
        <dbReference type="Proteomes" id="UP001138997"/>
    </source>
</evidence>
<dbReference type="Pfam" id="PF00171">
    <property type="entry name" value="Aldedh"/>
    <property type="match status" value="1"/>
</dbReference>
<evidence type="ECO:0000256" key="4">
    <source>
        <dbReference type="RuleBase" id="RU003345"/>
    </source>
</evidence>
<reference evidence="6" key="1">
    <citation type="submission" date="2021-11" db="EMBL/GenBank/DDBJ databases">
        <title>Streptomyces corallinus and Kineosporia corallina sp. nov., two new coral-derived marine actinobacteria.</title>
        <authorList>
            <person name="Buangrab K."/>
            <person name="Sutthacheep M."/>
            <person name="Yeemin T."/>
            <person name="Harunari E."/>
            <person name="Igarashi Y."/>
            <person name="Sripreechasak P."/>
            <person name="Kanchanasin P."/>
            <person name="Tanasupawat S."/>
            <person name="Phongsopitanun W."/>
        </authorList>
    </citation>
    <scope>NUCLEOTIDE SEQUENCE</scope>
    <source>
        <strain evidence="6">JCM 31032</strain>
    </source>
</reference>
<evidence type="ECO:0000259" key="5">
    <source>
        <dbReference type="Pfam" id="PF00171"/>
    </source>
</evidence>
<feature type="active site" evidence="3">
    <location>
        <position position="234"/>
    </location>
</feature>
<dbReference type="GO" id="GO:0016620">
    <property type="term" value="F:oxidoreductase activity, acting on the aldehyde or oxo group of donors, NAD or NADP as acceptor"/>
    <property type="evidence" value="ECO:0007669"/>
    <property type="project" value="InterPro"/>
</dbReference>
<dbReference type="AlphaFoldDB" id="A0A9X1NKF3"/>
<dbReference type="Gene3D" id="3.40.605.10">
    <property type="entry name" value="Aldehyde Dehydrogenase, Chain A, domain 1"/>
    <property type="match status" value="1"/>
</dbReference>
<keyword evidence="2 4" id="KW-0560">Oxidoreductase</keyword>
<organism evidence="6 7">
    <name type="scientific">Kineosporia babensis</name>
    <dbReference type="NCBI Taxonomy" id="499548"/>
    <lineage>
        <taxon>Bacteria</taxon>
        <taxon>Bacillati</taxon>
        <taxon>Actinomycetota</taxon>
        <taxon>Actinomycetes</taxon>
        <taxon>Kineosporiales</taxon>
        <taxon>Kineosporiaceae</taxon>
        <taxon>Kineosporia</taxon>
    </lineage>
</organism>
<dbReference type="InterPro" id="IPR016161">
    <property type="entry name" value="Ald_DH/histidinol_DH"/>
</dbReference>
<evidence type="ECO:0000256" key="3">
    <source>
        <dbReference type="PROSITE-ProRule" id="PRU10007"/>
    </source>
</evidence>
<evidence type="ECO:0000313" key="6">
    <source>
        <dbReference type="EMBL" id="MCD5315725.1"/>
    </source>
</evidence>
<dbReference type="FunFam" id="3.40.605.10:FF:000007">
    <property type="entry name" value="NAD/NADP-dependent betaine aldehyde dehydrogenase"/>
    <property type="match status" value="1"/>
</dbReference>
<dbReference type="InterPro" id="IPR016163">
    <property type="entry name" value="Ald_DH_C"/>
</dbReference>
<evidence type="ECO:0000256" key="2">
    <source>
        <dbReference type="ARBA" id="ARBA00023002"/>
    </source>
</evidence>
<comment type="similarity">
    <text evidence="1 4">Belongs to the aldehyde dehydrogenase family.</text>
</comment>
<dbReference type="RefSeq" id="WP_231448545.1">
    <property type="nucleotide sequence ID" value="NZ_JAJOMB010000024.1"/>
</dbReference>
<evidence type="ECO:0000256" key="1">
    <source>
        <dbReference type="ARBA" id="ARBA00009986"/>
    </source>
</evidence>
<keyword evidence="7" id="KW-1185">Reference proteome</keyword>
<dbReference type="InterPro" id="IPR029510">
    <property type="entry name" value="Ald_DH_CS_GLU"/>
</dbReference>
<dbReference type="PROSITE" id="PS00687">
    <property type="entry name" value="ALDEHYDE_DEHYDR_GLU"/>
    <property type="match status" value="1"/>
</dbReference>
<sequence>MTRSQQQARAVLDPATGSVVEHLPDTTAAGVDETLKRARAAYEDTWSRTTPTQRHDRLRALADLVRAERVSFAELEQSNTGKPTARAFGEVDFAVRVLDWFAAASLYPQGQTHPAGPGMRVYSDRVPVGVVAAICPNNYPLLLATWKLAAALAYGNTVVVKPAPETPLSIHRLVERAETVLPPDVLSAVYGGTEVAQALCDHPGTDMVSFTGSTRAGREVAHRCAEAIKPVSLELGGKSPVVVFADADLEGAARAVVNAFTGNTGQMCVAGTRLVVEEPIHEQFVTRVAELAGALRPGRPRDAETDLGPLITQAALERTAEIVEEAEASGARIVLPASATGVRHELDGGFFVNPVIVDHVPTSARAWREEIFAPVLSVATFTSEAQALNLAHDTAYGLSASVWSTDTERVERFVRAFRAGLVWANTWGDTEESVSVSGLGQSGYGRELGLHAVEGYTRARAVWVAHRPGG</sequence>
<accession>A0A9X1NKF3</accession>
<feature type="domain" description="Aldehyde dehydrogenase" evidence="5">
    <location>
        <begin position="4"/>
        <end position="462"/>
    </location>
</feature>
<dbReference type="InterPro" id="IPR016162">
    <property type="entry name" value="Ald_DH_N"/>
</dbReference>
<name>A0A9X1NKF3_9ACTN</name>